<dbReference type="EMBL" id="JBHSMJ010000007">
    <property type="protein sequence ID" value="MFC5447424.1"/>
    <property type="molecule type" value="Genomic_DNA"/>
</dbReference>
<protein>
    <submittedName>
        <fullName evidence="5">GntR family transcriptional regulator</fullName>
    </submittedName>
</protein>
<keyword evidence="2" id="KW-0238">DNA-binding</keyword>
<dbReference type="RefSeq" id="WP_270884215.1">
    <property type="nucleotide sequence ID" value="NZ_JAQFVF010000065.1"/>
</dbReference>
<organism evidence="5 6">
    <name type="scientific">Paenibacillus aestuarii</name>
    <dbReference type="NCBI Taxonomy" id="516965"/>
    <lineage>
        <taxon>Bacteria</taxon>
        <taxon>Bacillati</taxon>
        <taxon>Bacillota</taxon>
        <taxon>Bacilli</taxon>
        <taxon>Bacillales</taxon>
        <taxon>Paenibacillaceae</taxon>
        <taxon>Paenibacillus</taxon>
    </lineage>
</organism>
<dbReference type="SMART" id="SM00866">
    <property type="entry name" value="UTRA"/>
    <property type="match status" value="1"/>
</dbReference>
<dbReference type="Pfam" id="PF07702">
    <property type="entry name" value="UTRA"/>
    <property type="match status" value="1"/>
</dbReference>
<sequence length="233" mass="26818">MTEEMDIMDHLIASIQSGKYEPDDKLPSENELADWFKVPRITARKAYERLQELGYIYSKQGKGSFVQDRNLRIPLVLNTDKSFSQKILELGYEYQSKNLYCEPIEFNNKIYEALGVGEEIRVFKVGRLRIIDGKPIALHISYVPESVFPDIEHAGKAITSIYQYYHSHGFHRIQSQGTTLRLAHPNKYERELLACSSLVPLLVLESECSDGDTGVALEFSRTMYRADMYTYSI</sequence>
<dbReference type="InterPro" id="IPR011663">
    <property type="entry name" value="UTRA"/>
</dbReference>
<dbReference type="PANTHER" id="PTHR44846">
    <property type="entry name" value="MANNOSYL-D-GLYCERATE TRANSPORT/METABOLISM SYSTEM REPRESSOR MNGR-RELATED"/>
    <property type="match status" value="1"/>
</dbReference>
<dbReference type="InterPro" id="IPR050679">
    <property type="entry name" value="Bact_HTH_transcr_reg"/>
</dbReference>
<keyword evidence="6" id="KW-1185">Reference proteome</keyword>
<dbReference type="PROSITE" id="PS50949">
    <property type="entry name" value="HTH_GNTR"/>
    <property type="match status" value="1"/>
</dbReference>
<accession>A0ABW0K1Y2</accession>
<gene>
    <name evidence="5" type="ORF">ACFPOG_04090</name>
</gene>
<dbReference type="SUPFAM" id="SSF64288">
    <property type="entry name" value="Chorismate lyase-like"/>
    <property type="match status" value="1"/>
</dbReference>
<evidence type="ECO:0000259" key="4">
    <source>
        <dbReference type="PROSITE" id="PS50949"/>
    </source>
</evidence>
<dbReference type="Gene3D" id="3.40.1410.10">
    <property type="entry name" value="Chorismate lyase-like"/>
    <property type="match status" value="1"/>
</dbReference>
<dbReference type="Gene3D" id="1.10.10.10">
    <property type="entry name" value="Winged helix-like DNA-binding domain superfamily/Winged helix DNA-binding domain"/>
    <property type="match status" value="1"/>
</dbReference>
<keyword evidence="1" id="KW-0805">Transcription regulation</keyword>
<dbReference type="SMART" id="SM00345">
    <property type="entry name" value="HTH_GNTR"/>
    <property type="match status" value="1"/>
</dbReference>
<evidence type="ECO:0000256" key="3">
    <source>
        <dbReference type="ARBA" id="ARBA00023163"/>
    </source>
</evidence>
<dbReference type="CDD" id="cd07377">
    <property type="entry name" value="WHTH_GntR"/>
    <property type="match status" value="1"/>
</dbReference>
<dbReference type="InterPro" id="IPR036390">
    <property type="entry name" value="WH_DNA-bd_sf"/>
</dbReference>
<reference evidence="6" key="1">
    <citation type="journal article" date="2019" name="Int. J. Syst. Evol. Microbiol.">
        <title>The Global Catalogue of Microorganisms (GCM) 10K type strain sequencing project: providing services to taxonomists for standard genome sequencing and annotation.</title>
        <authorList>
            <consortium name="The Broad Institute Genomics Platform"/>
            <consortium name="The Broad Institute Genome Sequencing Center for Infectious Disease"/>
            <person name="Wu L."/>
            <person name="Ma J."/>
        </authorList>
    </citation>
    <scope>NUCLEOTIDE SEQUENCE [LARGE SCALE GENOMIC DNA]</scope>
    <source>
        <strain evidence="6">KACC 11904</strain>
    </source>
</reference>
<dbReference type="InterPro" id="IPR028978">
    <property type="entry name" value="Chorismate_lyase_/UTRA_dom_sf"/>
</dbReference>
<comment type="caution">
    <text evidence="5">The sequence shown here is derived from an EMBL/GenBank/DDBJ whole genome shotgun (WGS) entry which is preliminary data.</text>
</comment>
<dbReference type="InterPro" id="IPR036388">
    <property type="entry name" value="WH-like_DNA-bd_sf"/>
</dbReference>
<feature type="domain" description="HTH gntR-type" evidence="4">
    <location>
        <begin position="1"/>
        <end position="69"/>
    </location>
</feature>
<dbReference type="PANTHER" id="PTHR44846:SF17">
    <property type="entry name" value="GNTR-FAMILY TRANSCRIPTIONAL REGULATOR"/>
    <property type="match status" value="1"/>
</dbReference>
<name>A0ABW0K1Y2_9BACL</name>
<dbReference type="InterPro" id="IPR000524">
    <property type="entry name" value="Tscrpt_reg_HTH_GntR"/>
</dbReference>
<evidence type="ECO:0000256" key="2">
    <source>
        <dbReference type="ARBA" id="ARBA00023125"/>
    </source>
</evidence>
<dbReference type="Pfam" id="PF00392">
    <property type="entry name" value="GntR"/>
    <property type="match status" value="1"/>
</dbReference>
<dbReference type="Proteomes" id="UP001596044">
    <property type="component" value="Unassembled WGS sequence"/>
</dbReference>
<keyword evidence="3" id="KW-0804">Transcription</keyword>
<dbReference type="PRINTS" id="PR00035">
    <property type="entry name" value="HTHGNTR"/>
</dbReference>
<evidence type="ECO:0000313" key="5">
    <source>
        <dbReference type="EMBL" id="MFC5447424.1"/>
    </source>
</evidence>
<evidence type="ECO:0000313" key="6">
    <source>
        <dbReference type="Proteomes" id="UP001596044"/>
    </source>
</evidence>
<evidence type="ECO:0000256" key="1">
    <source>
        <dbReference type="ARBA" id="ARBA00023015"/>
    </source>
</evidence>
<dbReference type="SUPFAM" id="SSF46785">
    <property type="entry name" value="Winged helix' DNA-binding domain"/>
    <property type="match status" value="1"/>
</dbReference>
<proteinExistence type="predicted"/>